<reference evidence="3" key="2">
    <citation type="submission" date="2021-04" db="EMBL/GenBank/DDBJ databases">
        <authorList>
            <person name="Gilroy R."/>
        </authorList>
    </citation>
    <scope>NUCLEOTIDE SEQUENCE</scope>
    <source>
        <strain evidence="3">ChiBcec16_6824</strain>
    </source>
</reference>
<dbReference type="EMBL" id="DXDX01000213">
    <property type="protein sequence ID" value="HIY22545.1"/>
    <property type="molecule type" value="Genomic_DNA"/>
</dbReference>
<keyword evidence="2" id="KW-1133">Transmembrane helix</keyword>
<keyword evidence="2" id="KW-0472">Membrane</keyword>
<keyword evidence="2" id="KW-0812">Transmembrane</keyword>
<name>A0A9D1YB09_9FIRM</name>
<accession>A0A9D1YB09</accession>
<dbReference type="Proteomes" id="UP000823868">
    <property type="component" value="Unassembled WGS sequence"/>
</dbReference>
<evidence type="ECO:0008006" key="5">
    <source>
        <dbReference type="Google" id="ProtNLM"/>
    </source>
</evidence>
<evidence type="ECO:0000313" key="3">
    <source>
        <dbReference type="EMBL" id="HIY22545.1"/>
    </source>
</evidence>
<evidence type="ECO:0000256" key="2">
    <source>
        <dbReference type="SAM" id="Phobius"/>
    </source>
</evidence>
<protein>
    <recommendedName>
        <fullName evidence="5">Cell division protein FtsL</fullName>
    </recommendedName>
</protein>
<proteinExistence type="predicted"/>
<dbReference type="AlphaFoldDB" id="A0A9D1YB09"/>
<evidence type="ECO:0000256" key="1">
    <source>
        <dbReference type="SAM" id="Coils"/>
    </source>
</evidence>
<keyword evidence="1" id="KW-0175">Coiled coil</keyword>
<comment type="caution">
    <text evidence="3">The sequence shown here is derived from an EMBL/GenBank/DDBJ whole genome shotgun (WGS) entry which is preliminary data.</text>
</comment>
<reference evidence="3" key="1">
    <citation type="journal article" date="2021" name="PeerJ">
        <title>Extensive microbial diversity within the chicken gut microbiome revealed by metagenomics and culture.</title>
        <authorList>
            <person name="Gilroy R."/>
            <person name="Ravi A."/>
            <person name="Getino M."/>
            <person name="Pursley I."/>
            <person name="Horton D.L."/>
            <person name="Alikhan N.F."/>
            <person name="Baker D."/>
            <person name="Gharbi K."/>
            <person name="Hall N."/>
            <person name="Watson M."/>
            <person name="Adriaenssens E.M."/>
            <person name="Foster-Nyarko E."/>
            <person name="Jarju S."/>
            <person name="Secka A."/>
            <person name="Antonio M."/>
            <person name="Oren A."/>
            <person name="Chaudhuri R.R."/>
            <person name="La Ragione R."/>
            <person name="Hildebrand F."/>
            <person name="Pallen M.J."/>
        </authorList>
    </citation>
    <scope>NUCLEOTIDE SEQUENCE</scope>
    <source>
        <strain evidence="3">ChiBcec16_6824</strain>
    </source>
</reference>
<evidence type="ECO:0000313" key="4">
    <source>
        <dbReference type="Proteomes" id="UP000823868"/>
    </source>
</evidence>
<feature type="transmembrane region" description="Helical" evidence="2">
    <location>
        <begin position="62"/>
        <end position="85"/>
    </location>
</feature>
<gene>
    <name evidence="3" type="ORF">H9841_11680</name>
</gene>
<sequence length="184" mass="20398">MAAMAKRTKRYAYGTAPGSNAYEGSAARRLERASVAQPRPRVRPRERAVARPRVWVREAGRVSVFAVTGFLAVAVCTVLLMWSYVELTQLSSQVVEIKSEITTLQSEEAKLRAQYELAYDLSDIEQTMTADGSMIRPGESQICYVDLSSPDSVELFDNETAVSGMLGLVSSVKEIFGEVVEYFR</sequence>
<organism evidence="3 4">
    <name type="scientific">Candidatus Flavonifractor merdigallinarum</name>
    <dbReference type="NCBI Taxonomy" id="2838589"/>
    <lineage>
        <taxon>Bacteria</taxon>
        <taxon>Bacillati</taxon>
        <taxon>Bacillota</taxon>
        <taxon>Clostridia</taxon>
        <taxon>Eubacteriales</taxon>
        <taxon>Oscillospiraceae</taxon>
        <taxon>Flavonifractor</taxon>
    </lineage>
</organism>
<feature type="coiled-coil region" evidence="1">
    <location>
        <begin position="87"/>
        <end position="114"/>
    </location>
</feature>